<protein>
    <submittedName>
        <fullName evidence="8">Putative membrane protein YphA (DoxX/SURF4 family)</fullName>
    </submittedName>
</protein>
<dbReference type="RefSeq" id="WP_343070532.1">
    <property type="nucleotide sequence ID" value="NZ_JACHDS010000001.1"/>
</dbReference>
<evidence type="ECO:0000313" key="9">
    <source>
        <dbReference type="Proteomes" id="UP000546642"/>
    </source>
</evidence>
<feature type="transmembrane region" description="Helical" evidence="6">
    <location>
        <begin position="109"/>
        <end position="129"/>
    </location>
</feature>
<keyword evidence="4 6" id="KW-0472">Membrane</keyword>
<comment type="caution">
    <text evidence="8">The sequence shown here is derived from an EMBL/GenBank/DDBJ whole genome shotgun (WGS) entry which is preliminary data.</text>
</comment>
<feature type="transmembrane region" description="Helical" evidence="6">
    <location>
        <begin position="84"/>
        <end position="102"/>
    </location>
</feature>
<dbReference type="GO" id="GO:0016020">
    <property type="term" value="C:membrane"/>
    <property type="evidence" value="ECO:0007669"/>
    <property type="project" value="UniProtKB-SubCell"/>
</dbReference>
<proteinExistence type="predicted"/>
<feature type="transmembrane region" description="Helical" evidence="6">
    <location>
        <begin position="41"/>
        <end position="59"/>
    </location>
</feature>
<name>A0A7W9YHS8_9ACTN</name>
<dbReference type="EMBL" id="JACHDS010000001">
    <property type="protein sequence ID" value="MBB6172372.1"/>
    <property type="molecule type" value="Genomic_DNA"/>
</dbReference>
<evidence type="ECO:0000313" key="8">
    <source>
        <dbReference type="EMBL" id="MBB6172372.1"/>
    </source>
</evidence>
<accession>A0A7W9YHS8</accession>
<comment type="subcellular location">
    <subcellularLocation>
        <location evidence="1">Membrane</location>
        <topology evidence="1">Multi-pass membrane protein</topology>
    </subcellularLocation>
</comment>
<dbReference type="Proteomes" id="UP000546642">
    <property type="component" value="Unassembled WGS sequence"/>
</dbReference>
<keyword evidence="9" id="KW-1185">Reference proteome</keyword>
<keyword evidence="2 6" id="KW-0812">Transmembrane</keyword>
<reference evidence="8 9" key="1">
    <citation type="submission" date="2020-08" db="EMBL/GenBank/DDBJ databases">
        <title>Sequencing the genomes of 1000 actinobacteria strains.</title>
        <authorList>
            <person name="Klenk H.-P."/>
        </authorList>
    </citation>
    <scope>NUCLEOTIDE SEQUENCE [LARGE SCALE GENOMIC DNA]</scope>
    <source>
        <strain evidence="8 9">DSM 46659</strain>
    </source>
</reference>
<evidence type="ECO:0000256" key="3">
    <source>
        <dbReference type="ARBA" id="ARBA00022989"/>
    </source>
</evidence>
<dbReference type="UniPathway" id="UPA00895"/>
<dbReference type="Pfam" id="PF07291">
    <property type="entry name" value="MauE"/>
    <property type="match status" value="1"/>
</dbReference>
<dbReference type="GO" id="GO:0030416">
    <property type="term" value="P:methylamine metabolic process"/>
    <property type="evidence" value="ECO:0007669"/>
    <property type="project" value="InterPro"/>
</dbReference>
<organism evidence="8 9">
    <name type="scientific">Nocardiopsis mwathae</name>
    <dbReference type="NCBI Taxonomy" id="1472723"/>
    <lineage>
        <taxon>Bacteria</taxon>
        <taxon>Bacillati</taxon>
        <taxon>Actinomycetota</taxon>
        <taxon>Actinomycetes</taxon>
        <taxon>Streptosporangiales</taxon>
        <taxon>Nocardiopsidaceae</taxon>
        <taxon>Nocardiopsis</taxon>
    </lineage>
</organism>
<dbReference type="AlphaFoldDB" id="A0A7W9YHS8"/>
<gene>
    <name evidence="8" type="ORF">HNR23_002432</name>
</gene>
<feature type="region of interest" description="Disordered" evidence="5">
    <location>
        <begin position="1"/>
        <end position="26"/>
    </location>
</feature>
<evidence type="ECO:0000256" key="4">
    <source>
        <dbReference type="ARBA" id="ARBA00023136"/>
    </source>
</evidence>
<evidence type="ECO:0000259" key="7">
    <source>
        <dbReference type="Pfam" id="PF07291"/>
    </source>
</evidence>
<sequence length="187" mass="19463">MDTEAQQSSGPDSGTQEAQPPGAAPAPASALARRWTAAQPWVTLVCRVALAGILGFAAYTKLPPALSVQAVEAYQLFSPGMAELIGYLLPLVEFALALLLLIGLATRYVGAATGLLMIVFIAGIASAWARGLAIDCGCFGTGGPVAPEDTAYGVDILRDIGFLALAGIVMIWPRSPLSLDRVFGLYR</sequence>
<evidence type="ECO:0000256" key="5">
    <source>
        <dbReference type="SAM" id="MobiDB-lite"/>
    </source>
</evidence>
<dbReference type="InterPro" id="IPR009908">
    <property type="entry name" value="Methylamine_util_MauE"/>
</dbReference>
<evidence type="ECO:0000256" key="2">
    <source>
        <dbReference type="ARBA" id="ARBA00022692"/>
    </source>
</evidence>
<keyword evidence="3 6" id="KW-1133">Transmembrane helix</keyword>
<feature type="domain" description="Methylamine utilisation protein MauE" evidence="7">
    <location>
        <begin position="40"/>
        <end position="170"/>
    </location>
</feature>
<evidence type="ECO:0000256" key="6">
    <source>
        <dbReference type="SAM" id="Phobius"/>
    </source>
</evidence>
<evidence type="ECO:0000256" key="1">
    <source>
        <dbReference type="ARBA" id="ARBA00004141"/>
    </source>
</evidence>
<feature type="compositionally biased region" description="Polar residues" evidence="5">
    <location>
        <begin position="1"/>
        <end position="17"/>
    </location>
</feature>